<name>A0A4Q9H119_9BURK</name>
<dbReference type="Proteomes" id="UP000292120">
    <property type="component" value="Unassembled WGS sequence"/>
</dbReference>
<sequence length="901" mass="100957">MTTELTGVTYHPGLLALGVLLNALTAVAYRAAWQHLHRLLKADLQQEAQQLMWLAAPTLATACWAGLWTLVSAVAPVFSLVMHLDVALSAWVILLAANVLMFHQRSRHMLDEELYDITALTLNAGYLLVLVYVTWHMQGGLLVAPQPKVPVVVLVAAALSAIAASAITYKLYQHRLRGGLIVGALMSLIEITMLCTSQWPPEVFSVAADTATSMRDMVPIFALLTAPATLWMVTHEYLDNRLRRKLETPLPAVEPSSEEVREASLRIADTLVQERQARDQLYRRVLAESQVTFWVMDMASDHLRLEGKVTVDEQVIDVSEETTFSTWAAEYTDPIEFPPLLEDIMVQLGSLGNFNAMHSLRLAPGSERRRWIIARGTVISWTPDRKPGHMVGTHVDITGYTELQKALELDGRLFSDGPVVMVRWLFDASEGRMQDMSFLSVNAEQRWGYTLEEIQQESMWQKIFQPEGIQRMTELLRSNLRRDIKDLNMELQLRLRDGRMAWHTLFGRLEFVDGRGVLNGFLFDIDAFKVQEARLRDQAARLEDLLIELERAKAENAILRESSEFLNSAEDLHEAFDIISRAAHAIFPEWSGALASAVTGEQLRLVGRWGEAMAFASDFQTADCWALRRGKTHAFHDERLNLRCRHVHSVGGTPRPHLCIPMLANGETIGSLHLMATDTQSREQMVQHAQRANRLGETLKLALSNLRLRAGLREQATHDGLTGLYNRGFMNERLPVEIQRSRREGARVALAMIDVDHFKRLNDEYGHEAGDTVLRAIGQVLLKHAKVYDLPCRYGGEEMTLIMPGRSLVEALPVVESVHSQIAALMLEFNSSMLPRVTVSIGLADTLGGAADALLRRADEALYQAKREGRNRIVCNQPSQEDNGIEPADASQGAELMPHDG</sequence>
<comment type="catalytic activity">
    <reaction evidence="2">
        <text>2 GTP = 3',3'-c-di-GMP + 2 diphosphate</text>
        <dbReference type="Rhea" id="RHEA:24898"/>
        <dbReference type="ChEBI" id="CHEBI:33019"/>
        <dbReference type="ChEBI" id="CHEBI:37565"/>
        <dbReference type="ChEBI" id="CHEBI:58805"/>
        <dbReference type="EC" id="2.7.7.65"/>
    </reaction>
</comment>
<dbReference type="GO" id="GO:1902201">
    <property type="term" value="P:negative regulation of bacterial-type flagellum-dependent cell motility"/>
    <property type="evidence" value="ECO:0007669"/>
    <property type="project" value="TreeGrafter"/>
</dbReference>
<reference evidence="7 8" key="1">
    <citation type="submission" date="2019-02" db="EMBL/GenBank/DDBJ databases">
        <title>Aquabacterium sp. strain KMB7.</title>
        <authorList>
            <person name="Chen W.-M."/>
        </authorList>
    </citation>
    <scope>NUCLEOTIDE SEQUENCE [LARGE SCALE GENOMIC DNA]</scope>
    <source>
        <strain evidence="7 8">KMB7</strain>
    </source>
</reference>
<dbReference type="PANTHER" id="PTHR45138:SF9">
    <property type="entry name" value="DIGUANYLATE CYCLASE DGCM-RELATED"/>
    <property type="match status" value="1"/>
</dbReference>
<dbReference type="PANTHER" id="PTHR45138">
    <property type="entry name" value="REGULATORY COMPONENTS OF SENSORY TRANSDUCTION SYSTEM"/>
    <property type="match status" value="1"/>
</dbReference>
<dbReference type="AlphaFoldDB" id="A0A4Q9H119"/>
<dbReference type="SUPFAM" id="SSF55785">
    <property type="entry name" value="PYP-like sensor domain (PAS domain)"/>
    <property type="match status" value="1"/>
</dbReference>
<feature type="transmembrane region" description="Helical" evidence="5">
    <location>
        <begin position="149"/>
        <end position="172"/>
    </location>
</feature>
<protein>
    <recommendedName>
        <fullName evidence="1">diguanylate cyclase</fullName>
        <ecNumber evidence="1">2.7.7.65</ecNumber>
    </recommendedName>
</protein>
<feature type="region of interest" description="Disordered" evidence="4">
    <location>
        <begin position="874"/>
        <end position="901"/>
    </location>
</feature>
<evidence type="ECO:0000256" key="2">
    <source>
        <dbReference type="ARBA" id="ARBA00034247"/>
    </source>
</evidence>
<dbReference type="InterPro" id="IPR029787">
    <property type="entry name" value="Nucleotide_cyclase"/>
</dbReference>
<keyword evidence="5" id="KW-1133">Transmembrane helix</keyword>
<dbReference type="Pfam" id="PF00990">
    <property type="entry name" value="GGDEF"/>
    <property type="match status" value="1"/>
</dbReference>
<dbReference type="EC" id="2.7.7.65" evidence="1"/>
<dbReference type="SUPFAM" id="SSF55073">
    <property type="entry name" value="Nucleotide cyclase"/>
    <property type="match status" value="1"/>
</dbReference>
<keyword evidence="3" id="KW-0175">Coiled coil</keyword>
<feature type="transmembrane region" description="Helical" evidence="5">
    <location>
        <begin position="179"/>
        <end position="199"/>
    </location>
</feature>
<feature type="transmembrane region" description="Helical" evidence="5">
    <location>
        <begin position="51"/>
        <end position="71"/>
    </location>
</feature>
<feature type="transmembrane region" description="Helical" evidence="5">
    <location>
        <begin position="12"/>
        <end position="31"/>
    </location>
</feature>
<organism evidence="7 8">
    <name type="scientific">Aquabacterium lacunae</name>
    <dbReference type="NCBI Taxonomy" id="2528630"/>
    <lineage>
        <taxon>Bacteria</taxon>
        <taxon>Pseudomonadati</taxon>
        <taxon>Pseudomonadota</taxon>
        <taxon>Betaproteobacteria</taxon>
        <taxon>Burkholderiales</taxon>
        <taxon>Aquabacterium</taxon>
    </lineage>
</organism>
<dbReference type="InterPro" id="IPR043128">
    <property type="entry name" value="Rev_trsase/Diguanyl_cyclase"/>
</dbReference>
<dbReference type="EMBL" id="SIXI01000006">
    <property type="protein sequence ID" value="TBO28762.1"/>
    <property type="molecule type" value="Genomic_DNA"/>
</dbReference>
<dbReference type="Gene3D" id="3.30.450.20">
    <property type="entry name" value="PAS domain"/>
    <property type="match status" value="1"/>
</dbReference>
<dbReference type="InterPro" id="IPR029016">
    <property type="entry name" value="GAF-like_dom_sf"/>
</dbReference>
<dbReference type="SUPFAM" id="SSF55781">
    <property type="entry name" value="GAF domain-like"/>
    <property type="match status" value="1"/>
</dbReference>
<evidence type="ECO:0000259" key="6">
    <source>
        <dbReference type="PROSITE" id="PS50887"/>
    </source>
</evidence>
<dbReference type="Gene3D" id="3.30.70.270">
    <property type="match status" value="1"/>
</dbReference>
<feature type="domain" description="GGDEF" evidence="6">
    <location>
        <begin position="746"/>
        <end position="878"/>
    </location>
</feature>
<dbReference type="FunFam" id="3.30.70.270:FF:000001">
    <property type="entry name" value="Diguanylate cyclase domain protein"/>
    <property type="match status" value="1"/>
</dbReference>
<dbReference type="PROSITE" id="PS50887">
    <property type="entry name" value="GGDEF"/>
    <property type="match status" value="1"/>
</dbReference>
<feature type="transmembrane region" description="Helical" evidence="5">
    <location>
        <begin position="114"/>
        <end position="137"/>
    </location>
</feature>
<dbReference type="RefSeq" id="WP_130968853.1">
    <property type="nucleotide sequence ID" value="NZ_SIXI01000006.1"/>
</dbReference>
<dbReference type="SMART" id="SM00267">
    <property type="entry name" value="GGDEF"/>
    <property type="match status" value="1"/>
</dbReference>
<proteinExistence type="predicted"/>
<keyword evidence="5" id="KW-0812">Transmembrane</keyword>
<dbReference type="InterPro" id="IPR000160">
    <property type="entry name" value="GGDEF_dom"/>
</dbReference>
<dbReference type="InterPro" id="IPR050469">
    <property type="entry name" value="Diguanylate_Cyclase"/>
</dbReference>
<dbReference type="InterPro" id="IPR035965">
    <property type="entry name" value="PAS-like_dom_sf"/>
</dbReference>
<accession>A0A4Q9H119</accession>
<dbReference type="GO" id="GO:0043709">
    <property type="term" value="P:cell adhesion involved in single-species biofilm formation"/>
    <property type="evidence" value="ECO:0007669"/>
    <property type="project" value="TreeGrafter"/>
</dbReference>
<dbReference type="NCBIfam" id="TIGR00254">
    <property type="entry name" value="GGDEF"/>
    <property type="match status" value="1"/>
</dbReference>
<dbReference type="GO" id="GO:0005886">
    <property type="term" value="C:plasma membrane"/>
    <property type="evidence" value="ECO:0007669"/>
    <property type="project" value="TreeGrafter"/>
</dbReference>
<evidence type="ECO:0000256" key="4">
    <source>
        <dbReference type="SAM" id="MobiDB-lite"/>
    </source>
</evidence>
<evidence type="ECO:0000313" key="8">
    <source>
        <dbReference type="Proteomes" id="UP000292120"/>
    </source>
</evidence>
<evidence type="ECO:0000256" key="3">
    <source>
        <dbReference type="SAM" id="Coils"/>
    </source>
</evidence>
<dbReference type="Gene3D" id="3.30.450.40">
    <property type="match status" value="1"/>
</dbReference>
<evidence type="ECO:0000256" key="1">
    <source>
        <dbReference type="ARBA" id="ARBA00012528"/>
    </source>
</evidence>
<dbReference type="GO" id="GO:0052621">
    <property type="term" value="F:diguanylate cyclase activity"/>
    <property type="evidence" value="ECO:0007669"/>
    <property type="project" value="UniProtKB-EC"/>
</dbReference>
<comment type="caution">
    <text evidence="7">The sequence shown here is derived from an EMBL/GenBank/DDBJ whole genome shotgun (WGS) entry which is preliminary data.</text>
</comment>
<dbReference type="CDD" id="cd01949">
    <property type="entry name" value="GGDEF"/>
    <property type="match status" value="1"/>
</dbReference>
<evidence type="ECO:0000313" key="7">
    <source>
        <dbReference type="EMBL" id="TBO28762.1"/>
    </source>
</evidence>
<feature type="coiled-coil region" evidence="3">
    <location>
        <begin position="525"/>
        <end position="569"/>
    </location>
</feature>
<feature type="transmembrane region" description="Helical" evidence="5">
    <location>
        <begin position="77"/>
        <end position="102"/>
    </location>
</feature>
<keyword evidence="8" id="KW-1185">Reference proteome</keyword>
<gene>
    <name evidence="7" type="ORF">EYS42_14190</name>
</gene>
<dbReference type="OrthoDB" id="9813903at2"/>
<keyword evidence="5" id="KW-0472">Membrane</keyword>
<evidence type="ECO:0000256" key="5">
    <source>
        <dbReference type="SAM" id="Phobius"/>
    </source>
</evidence>